<dbReference type="Pfam" id="PF00072">
    <property type="entry name" value="Response_reg"/>
    <property type="match status" value="1"/>
</dbReference>
<feature type="modified residue" description="4-aspartylphosphate" evidence="10">
    <location>
        <position position="58"/>
    </location>
</feature>
<evidence type="ECO:0000259" key="12">
    <source>
        <dbReference type="PROSITE" id="PS50110"/>
    </source>
</evidence>
<feature type="domain" description="Response regulatory" evidence="12">
    <location>
        <begin position="6"/>
        <end position="123"/>
    </location>
</feature>
<evidence type="ECO:0000256" key="8">
    <source>
        <dbReference type="ARBA" id="ARBA00023163"/>
    </source>
</evidence>
<dbReference type="CDD" id="cd17536">
    <property type="entry name" value="REC_YesN-like"/>
    <property type="match status" value="1"/>
</dbReference>
<evidence type="ECO:0000256" key="9">
    <source>
        <dbReference type="ARBA" id="ARBA00024867"/>
    </source>
</evidence>
<dbReference type="SMART" id="SM00342">
    <property type="entry name" value="HTH_ARAC"/>
    <property type="match status" value="1"/>
</dbReference>
<evidence type="ECO:0000256" key="7">
    <source>
        <dbReference type="ARBA" id="ARBA00023125"/>
    </source>
</evidence>
<keyword evidence="4 10" id="KW-0597">Phosphoprotein</keyword>
<dbReference type="PANTHER" id="PTHR42713">
    <property type="entry name" value="HISTIDINE KINASE-RELATED"/>
    <property type="match status" value="1"/>
</dbReference>
<dbReference type="Gene3D" id="1.10.10.60">
    <property type="entry name" value="Homeodomain-like"/>
    <property type="match status" value="2"/>
</dbReference>
<dbReference type="InterPro" id="IPR009057">
    <property type="entry name" value="Homeodomain-like_sf"/>
</dbReference>
<keyword evidence="6" id="KW-0805">Transcription regulation</keyword>
<dbReference type="InterPro" id="IPR011006">
    <property type="entry name" value="CheY-like_superfamily"/>
</dbReference>
<dbReference type="SMART" id="SM00448">
    <property type="entry name" value="REC"/>
    <property type="match status" value="1"/>
</dbReference>
<protein>
    <recommendedName>
        <fullName evidence="2">Stage 0 sporulation protein A homolog</fullName>
    </recommendedName>
</protein>
<comment type="subcellular location">
    <subcellularLocation>
        <location evidence="1">Cytoplasm</location>
    </subcellularLocation>
</comment>
<keyword evidence="7" id="KW-0238">DNA-binding</keyword>
<dbReference type="EMBL" id="JAAEEH010000011">
    <property type="protein sequence ID" value="NDL67174.1"/>
    <property type="molecule type" value="Genomic_DNA"/>
</dbReference>
<organism evidence="13 14">
    <name type="scientific">Anaerotalea alkaliphila</name>
    <dbReference type="NCBI Taxonomy" id="2662126"/>
    <lineage>
        <taxon>Bacteria</taxon>
        <taxon>Bacillati</taxon>
        <taxon>Bacillota</taxon>
        <taxon>Clostridia</taxon>
        <taxon>Eubacteriales</taxon>
        <taxon>Anaerotalea</taxon>
    </lineage>
</organism>
<dbReference type="GO" id="GO:0003700">
    <property type="term" value="F:DNA-binding transcription factor activity"/>
    <property type="evidence" value="ECO:0007669"/>
    <property type="project" value="InterPro"/>
</dbReference>
<name>A0A7X5KLX2_9FIRM</name>
<evidence type="ECO:0000256" key="4">
    <source>
        <dbReference type="ARBA" id="ARBA00022553"/>
    </source>
</evidence>
<dbReference type="PROSITE" id="PS50110">
    <property type="entry name" value="RESPONSE_REGULATORY"/>
    <property type="match status" value="1"/>
</dbReference>
<comment type="function">
    <text evidence="9">May play the central regulatory role in sporulation. It may be an element of the effector pathway responsible for the activation of sporulation genes in response to nutritional stress. Spo0A may act in concert with spo0H (a sigma factor) to control the expression of some genes that are critical to the sporulation process.</text>
</comment>
<dbReference type="GO" id="GO:0005737">
    <property type="term" value="C:cytoplasm"/>
    <property type="evidence" value="ECO:0007669"/>
    <property type="project" value="UniProtKB-SubCell"/>
</dbReference>
<keyword evidence="5" id="KW-0902">Two-component regulatory system</keyword>
<evidence type="ECO:0000256" key="2">
    <source>
        <dbReference type="ARBA" id="ARBA00018672"/>
    </source>
</evidence>
<dbReference type="PROSITE" id="PS01124">
    <property type="entry name" value="HTH_ARAC_FAMILY_2"/>
    <property type="match status" value="1"/>
</dbReference>
<dbReference type="SUPFAM" id="SSF52172">
    <property type="entry name" value="CheY-like"/>
    <property type="match status" value="1"/>
</dbReference>
<dbReference type="InterPro" id="IPR018062">
    <property type="entry name" value="HTH_AraC-typ_CS"/>
</dbReference>
<dbReference type="InterPro" id="IPR018060">
    <property type="entry name" value="HTH_AraC"/>
</dbReference>
<accession>A0A7X5KLX2</accession>
<evidence type="ECO:0000256" key="10">
    <source>
        <dbReference type="PROSITE-ProRule" id="PRU00169"/>
    </source>
</evidence>
<dbReference type="SUPFAM" id="SSF46689">
    <property type="entry name" value="Homeodomain-like"/>
    <property type="match status" value="2"/>
</dbReference>
<dbReference type="Pfam" id="PF12833">
    <property type="entry name" value="HTH_18"/>
    <property type="match status" value="1"/>
</dbReference>
<dbReference type="PANTHER" id="PTHR42713:SF3">
    <property type="entry name" value="TRANSCRIPTIONAL REGULATORY PROTEIN HPTR"/>
    <property type="match status" value="1"/>
</dbReference>
<dbReference type="AlphaFoldDB" id="A0A7X5KLX2"/>
<dbReference type="Proteomes" id="UP000461585">
    <property type="component" value="Unassembled WGS sequence"/>
</dbReference>
<reference evidence="13 14" key="1">
    <citation type="submission" date="2020-01" db="EMBL/GenBank/DDBJ databases">
        <title>Anaeroalcalibacter tamaniensis gen. nov., sp. nov., moderately halophilic strictly anaerobic fermenter bacterium from mud volcano of Taman peninsula.</title>
        <authorList>
            <person name="Frolova A."/>
            <person name="Merkel A.Y."/>
            <person name="Slobodkin A.I."/>
        </authorList>
    </citation>
    <scope>NUCLEOTIDE SEQUENCE [LARGE SCALE GENOMIC DNA]</scope>
    <source>
        <strain evidence="13 14">F-3ap</strain>
    </source>
</reference>
<sequence length="541" mass="62252">MRKMLTVLIVDDDMLVRQTLRALVDWDKLGFAIAGEAGDGLEAIEEIDKTPPDLLILDMSMPQMDGLEVIRHIRQKGLDTRILVLSCHDDFHYVKEAMRLRADEYLLKHILSPEGLEETVLKLREQILADAKLKVDEIAVQRRSREGMRLLRNELLAKILRGPVFFTEIEEKIKAYAPDLAQAKFAVAHIRIRNFQEAVKSFEPDGEDILRMVLGNIVEEVGKDSFPAELVQLEQGEFALLVRMAATSRARVKTDMEALTKRIEYAMHTFFNIRMNAVVSTDCATYRGLGEIYRRVRQTGKHFFYEDAVLLADGQLAPIGETALPQAPALLDRVKSQLEENGFEDMLEEMQETHRRMADARPDPDAFMDWYAEMNRSLLNYVAYRFKLRLDQDKKDDFVEGCRKADNEKELFQCFKGMVAFLESLLASDSYKDVENRHIREALRYIQAHFMEDLSLSTVAEHLHVNGAYLSHLFKEFTGQNFVDHVKEVRIKKACEHLDHSDMKIKDVGEAVGIPNRKYFSKSFKKLVGMSPQEYKGRALK</sequence>
<dbReference type="GO" id="GO:0000160">
    <property type="term" value="P:phosphorelay signal transduction system"/>
    <property type="evidence" value="ECO:0007669"/>
    <property type="project" value="UniProtKB-KW"/>
</dbReference>
<dbReference type="Gene3D" id="3.40.50.2300">
    <property type="match status" value="1"/>
</dbReference>
<dbReference type="InterPro" id="IPR051552">
    <property type="entry name" value="HptR"/>
</dbReference>
<keyword evidence="14" id="KW-1185">Reference proteome</keyword>
<evidence type="ECO:0000256" key="5">
    <source>
        <dbReference type="ARBA" id="ARBA00023012"/>
    </source>
</evidence>
<evidence type="ECO:0000256" key="6">
    <source>
        <dbReference type="ARBA" id="ARBA00023015"/>
    </source>
</evidence>
<dbReference type="InterPro" id="IPR001789">
    <property type="entry name" value="Sig_transdc_resp-reg_receiver"/>
</dbReference>
<proteinExistence type="predicted"/>
<gene>
    <name evidence="13" type="ORF">GXN74_05355</name>
</gene>
<comment type="caution">
    <text evidence="13">The sequence shown here is derived from an EMBL/GenBank/DDBJ whole genome shotgun (WGS) entry which is preliminary data.</text>
</comment>
<evidence type="ECO:0000313" key="14">
    <source>
        <dbReference type="Proteomes" id="UP000461585"/>
    </source>
</evidence>
<dbReference type="GO" id="GO:0043565">
    <property type="term" value="F:sequence-specific DNA binding"/>
    <property type="evidence" value="ECO:0007669"/>
    <property type="project" value="InterPro"/>
</dbReference>
<feature type="domain" description="HTH araC/xylS-type" evidence="11">
    <location>
        <begin position="440"/>
        <end position="538"/>
    </location>
</feature>
<evidence type="ECO:0000313" key="13">
    <source>
        <dbReference type="EMBL" id="NDL67174.1"/>
    </source>
</evidence>
<evidence type="ECO:0000259" key="11">
    <source>
        <dbReference type="PROSITE" id="PS01124"/>
    </source>
</evidence>
<dbReference type="PROSITE" id="PS00041">
    <property type="entry name" value="HTH_ARAC_FAMILY_1"/>
    <property type="match status" value="1"/>
</dbReference>
<keyword evidence="8" id="KW-0804">Transcription</keyword>
<keyword evidence="3" id="KW-0963">Cytoplasm</keyword>
<evidence type="ECO:0000256" key="3">
    <source>
        <dbReference type="ARBA" id="ARBA00022490"/>
    </source>
</evidence>
<evidence type="ECO:0000256" key="1">
    <source>
        <dbReference type="ARBA" id="ARBA00004496"/>
    </source>
</evidence>